<evidence type="ECO:0000256" key="2">
    <source>
        <dbReference type="ARBA" id="ARBA00022448"/>
    </source>
</evidence>
<evidence type="ECO:0000256" key="4">
    <source>
        <dbReference type="ARBA" id="ARBA00022989"/>
    </source>
</evidence>
<evidence type="ECO:0000256" key="6">
    <source>
        <dbReference type="SAM" id="Phobius"/>
    </source>
</evidence>
<feature type="chain" id="PRO_5039344420" evidence="7">
    <location>
        <begin position="33"/>
        <end position="400"/>
    </location>
</feature>
<keyword evidence="4 6" id="KW-1133">Transmembrane helix</keyword>
<sequence>MVYFEAVIATTVQKRRISVLHLVLLATPTSLSANSTITVIPELARALGVSAAEATWAATAFGWGGVLGAPLTAALLRTRGSRAAALVNAALVLLGTLLVAGAPTLPTLLAGRAAQAAGGGGLVTIAITLAGTTSRAGAITAGVGLVGAFGPLAGSTLSAFSWRVPLLLSLPALLAVPAVLRHAPRHDSREATATRTDAIGILLVMTLVSAFVLIPRLELAAAAAAAVAGLLLTLHVRMKPAGFVPQPVIRSRAFVTAAAAAGTLSTSYFALLYTVPRLLEHHWTSERIGLMTLIMLAAGSTASLLFTRWTSRLGAAITRAVLPATGAVAVALPLVAPQPVLIAASTAFAVFAATAAMAWYAARVGGAVPHEHRATAVSLFTLCYQLGGAFGPALATLLLV</sequence>
<feature type="transmembrane region" description="Helical" evidence="6">
    <location>
        <begin position="136"/>
        <end position="154"/>
    </location>
</feature>
<evidence type="ECO:0000256" key="5">
    <source>
        <dbReference type="ARBA" id="ARBA00023136"/>
    </source>
</evidence>
<feature type="transmembrane region" description="Helical" evidence="6">
    <location>
        <begin position="219"/>
        <end position="236"/>
    </location>
</feature>
<dbReference type="PANTHER" id="PTHR23501:SF191">
    <property type="entry name" value="VACUOLAR BASIC AMINO ACID TRANSPORTER 4"/>
    <property type="match status" value="1"/>
</dbReference>
<evidence type="ECO:0000313" key="9">
    <source>
        <dbReference type="EMBL" id="TDD06293.1"/>
    </source>
</evidence>
<dbReference type="AlphaFoldDB" id="A0A4R4VSS1"/>
<dbReference type="GO" id="GO:0022857">
    <property type="term" value="F:transmembrane transporter activity"/>
    <property type="evidence" value="ECO:0007669"/>
    <property type="project" value="InterPro"/>
</dbReference>
<feature type="domain" description="Major facilitator superfamily (MFS) profile" evidence="8">
    <location>
        <begin position="2"/>
        <end position="400"/>
    </location>
</feature>
<evidence type="ECO:0000256" key="7">
    <source>
        <dbReference type="SAM" id="SignalP"/>
    </source>
</evidence>
<protein>
    <submittedName>
        <fullName evidence="9">MFS transporter</fullName>
    </submittedName>
</protein>
<dbReference type="InterPro" id="IPR011701">
    <property type="entry name" value="MFS"/>
</dbReference>
<keyword evidence="3 6" id="KW-0812">Transmembrane</keyword>
<dbReference type="Gene3D" id="1.20.1250.20">
    <property type="entry name" value="MFS general substrate transporter like domains"/>
    <property type="match status" value="1"/>
</dbReference>
<evidence type="ECO:0000313" key="10">
    <source>
        <dbReference type="Proteomes" id="UP000295258"/>
    </source>
</evidence>
<feature type="transmembrane region" description="Helical" evidence="6">
    <location>
        <begin position="288"/>
        <end position="306"/>
    </location>
</feature>
<dbReference type="InterPro" id="IPR036259">
    <property type="entry name" value="MFS_trans_sf"/>
</dbReference>
<dbReference type="GO" id="GO:0005886">
    <property type="term" value="C:plasma membrane"/>
    <property type="evidence" value="ECO:0007669"/>
    <property type="project" value="UniProtKB-SubCell"/>
</dbReference>
<feature type="transmembrane region" description="Helical" evidence="6">
    <location>
        <begin position="192"/>
        <end position="213"/>
    </location>
</feature>
<keyword evidence="10" id="KW-1185">Reference proteome</keyword>
<dbReference type="EMBL" id="SMKO01000033">
    <property type="protein sequence ID" value="TDD06293.1"/>
    <property type="molecule type" value="Genomic_DNA"/>
</dbReference>
<proteinExistence type="predicted"/>
<feature type="transmembrane region" description="Helical" evidence="6">
    <location>
        <begin position="341"/>
        <end position="362"/>
    </location>
</feature>
<feature type="transmembrane region" description="Helical" evidence="6">
    <location>
        <begin position="313"/>
        <end position="335"/>
    </location>
</feature>
<dbReference type="Proteomes" id="UP000295258">
    <property type="component" value="Unassembled WGS sequence"/>
</dbReference>
<keyword evidence="5 6" id="KW-0472">Membrane</keyword>
<dbReference type="Pfam" id="PF07690">
    <property type="entry name" value="MFS_1"/>
    <property type="match status" value="1"/>
</dbReference>
<keyword evidence="2" id="KW-0813">Transport</keyword>
<comment type="caution">
    <text evidence="9">The sequence shown here is derived from an EMBL/GenBank/DDBJ whole genome shotgun (WGS) entry which is preliminary data.</text>
</comment>
<dbReference type="PANTHER" id="PTHR23501">
    <property type="entry name" value="MAJOR FACILITATOR SUPERFAMILY"/>
    <property type="match status" value="1"/>
</dbReference>
<accession>A0A4R4VSS1</accession>
<dbReference type="InterPro" id="IPR020846">
    <property type="entry name" value="MFS_dom"/>
</dbReference>
<dbReference type="SUPFAM" id="SSF103473">
    <property type="entry name" value="MFS general substrate transporter"/>
    <property type="match status" value="1"/>
</dbReference>
<feature type="transmembrane region" description="Helical" evidence="6">
    <location>
        <begin position="374"/>
        <end position="399"/>
    </location>
</feature>
<gene>
    <name evidence="9" type="ORF">E1292_15510</name>
</gene>
<dbReference type="PROSITE" id="PS50850">
    <property type="entry name" value="MFS"/>
    <property type="match status" value="1"/>
</dbReference>
<name>A0A4R4VSS1_9ACTN</name>
<evidence type="ECO:0000256" key="3">
    <source>
        <dbReference type="ARBA" id="ARBA00022692"/>
    </source>
</evidence>
<feature type="transmembrane region" description="Helical" evidence="6">
    <location>
        <begin position="257"/>
        <end position="276"/>
    </location>
</feature>
<feature type="transmembrane region" description="Helical" evidence="6">
    <location>
        <begin position="109"/>
        <end position="129"/>
    </location>
</feature>
<organism evidence="9 10">
    <name type="scientific">Nonomuraea deserti</name>
    <dbReference type="NCBI Taxonomy" id="1848322"/>
    <lineage>
        <taxon>Bacteria</taxon>
        <taxon>Bacillati</taxon>
        <taxon>Actinomycetota</taxon>
        <taxon>Actinomycetes</taxon>
        <taxon>Streptosporangiales</taxon>
        <taxon>Streptosporangiaceae</taxon>
        <taxon>Nonomuraea</taxon>
    </lineage>
</organism>
<comment type="subcellular location">
    <subcellularLocation>
        <location evidence="1">Cell inner membrane</location>
        <topology evidence="1">Multi-pass membrane protein</topology>
    </subcellularLocation>
</comment>
<evidence type="ECO:0000256" key="1">
    <source>
        <dbReference type="ARBA" id="ARBA00004429"/>
    </source>
</evidence>
<keyword evidence="7" id="KW-0732">Signal</keyword>
<feature type="transmembrane region" description="Helical" evidence="6">
    <location>
        <begin position="83"/>
        <end position="103"/>
    </location>
</feature>
<feature type="signal peptide" evidence="7">
    <location>
        <begin position="1"/>
        <end position="32"/>
    </location>
</feature>
<evidence type="ECO:0000259" key="8">
    <source>
        <dbReference type="PROSITE" id="PS50850"/>
    </source>
</evidence>
<reference evidence="9 10" key="1">
    <citation type="submission" date="2019-03" db="EMBL/GenBank/DDBJ databases">
        <title>Draft genome sequences of novel Actinobacteria.</title>
        <authorList>
            <person name="Sahin N."/>
            <person name="Ay H."/>
            <person name="Saygin H."/>
        </authorList>
    </citation>
    <scope>NUCLEOTIDE SEQUENCE [LARGE SCALE GENOMIC DNA]</scope>
    <source>
        <strain evidence="9 10">KC310</strain>
    </source>
</reference>
<feature type="transmembrane region" description="Helical" evidence="6">
    <location>
        <begin position="56"/>
        <end position="76"/>
    </location>
</feature>
<dbReference type="Gene3D" id="1.20.1720.10">
    <property type="entry name" value="Multidrug resistance protein D"/>
    <property type="match status" value="1"/>
</dbReference>